<evidence type="ECO:0000313" key="2">
    <source>
        <dbReference type="Proteomes" id="UP000572635"/>
    </source>
</evidence>
<sequence length="89" mass="10426">MFRAVQWNDASEEHIGRHGVMPQEVEDVLFHPPRWVEWRRDSTRAVFGRTGEGRYLAVLVADRGRGEVFVVTARDMTPAERRTYRKKAK</sequence>
<evidence type="ECO:0000313" key="1">
    <source>
        <dbReference type="EMBL" id="MBB5434325.1"/>
    </source>
</evidence>
<dbReference type="AlphaFoldDB" id="A0A7W8QR08"/>
<proteinExistence type="predicted"/>
<reference evidence="1 2" key="1">
    <citation type="submission" date="2020-08" db="EMBL/GenBank/DDBJ databases">
        <title>Sequencing the genomes of 1000 actinobacteria strains.</title>
        <authorList>
            <person name="Klenk H.-P."/>
        </authorList>
    </citation>
    <scope>NUCLEOTIDE SEQUENCE [LARGE SCALE GENOMIC DNA]</scope>
    <source>
        <strain evidence="1 2">DSM 44551</strain>
    </source>
</reference>
<name>A0A7W8QR08_9ACTN</name>
<organism evidence="1 2">
    <name type="scientific">Nocardiopsis composta</name>
    <dbReference type="NCBI Taxonomy" id="157465"/>
    <lineage>
        <taxon>Bacteria</taxon>
        <taxon>Bacillati</taxon>
        <taxon>Actinomycetota</taxon>
        <taxon>Actinomycetes</taxon>
        <taxon>Streptosporangiales</taxon>
        <taxon>Nocardiopsidaceae</taxon>
        <taxon>Nocardiopsis</taxon>
    </lineage>
</organism>
<dbReference type="Gene3D" id="3.10.450.530">
    <property type="entry name" value="Ribonuclease toxin, BrnT, of type II toxin-antitoxin system"/>
    <property type="match status" value="1"/>
</dbReference>
<accession>A0A7W8QR08</accession>
<comment type="caution">
    <text evidence="1">The sequence shown here is derived from an EMBL/GenBank/DDBJ whole genome shotgun (WGS) entry which is preliminary data.</text>
</comment>
<protein>
    <recommendedName>
        <fullName evidence="3">BrnT family toxin</fullName>
    </recommendedName>
</protein>
<gene>
    <name evidence="1" type="ORF">HDA36_004409</name>
</gene>
<dbReference type="InterPro" id="IPR038573">
    <property type="entry name" value="BrnT_sf"/>
</dbReference>
<evidence type="ECO:0008006" key="3">
    <source>
        <dbReference type="Google" id="ProtNLM"/>
    </source>
</evidence>
<dbReference type="Proteomes" id="UP000572635">
    <property type="component" value="Unassembled WGS sequence"/>
</dbReference>
<dbReference type="RefSeq" id="WP_184394842.1">
    <property type="nucleotide sequence ID" value="NZ_BAAAJD010000004.1"/>
</dbReference>
<keyword evidence="2" id="KW-1185">Reference proteome</keyword>
<dbReference type="EMBL" id="JACHDB010000001">
    <property type="protein sequence ID" value="MBB5434325.1"/>
    <property type="molecule type" value="Genomic_DNA"/>
</dbReference>